<evidence type="ECO:0000313" key="1">
    <source>
        <dbReference type="EMBL" id="KUG17890.1"/>
    </source>
</evidence>
<gene>
    <name evidence="1" type="ORF">ASZ90_012421</name>
</gene>
<name>A0A0W8FBB7_9ZZZZ</name>
<reference evidence="1" key="1">
    <citation type="journal article" date="2015" name="Proc. Natl. Acad. Sci. U.S.A.">
        <title>Networks of energetic and metabolic interactions define dynamics in microbial communities.</title>
        <authorList>
            <person name="Embree M."/>
            <person name="Liu J.K."/>
            <person name="Al-Bassam M.M."/>
            <person name="Zengler K."/>
        </authorList>
    </citation>
    <scope>NUCLEOTIDE SEQUENCE</scope>
</reference>
<sequence>MAMRAILPNMGLPFLIPASENPLSFSCLFAIIRVKSLMDQANYI</sequence>
<comment type="caution">
    <text evidence="1">The sequence shown here is derived from an EMBL/GenBank/DDBJ whole genome shotgun (WGS) entry which is preliminary data.</text>
</comment>
<accession>A0A0W8FBB7</accession>
<protein>
    <submittedName>
        <fullName evidence="1">Uncharacterized protein</fullName>
    </submittedName>
</protein>
<dbReference type="AlphaFoldDB" id="A0A0W8FBB7"/>
<organism evidence="1">
    <name type="scientific">hydrocarbon metagenome</name>
    <dbReference type="NCBI Taxonomy" id="938273"/>
    <lineage>
        <taxon>unclassified sequences</taxon>
        <taxon>metagenomes</taxon>
        <taxon>ecological metagenomes</taxon>
    </lineage>
</organism>
<proteinExistence type="predicted"/>
<dbReference type="EMBL" id="LNQE01001416">
    <property type="protein sequence ID" value="KUG17890.1"/>
    <property type="molecule type" value="Genomic_DNA"/>
</dbReference>